<dbReference type="AlphaFoldDB" id="A0A9Q1HCU2"/>
<feature type="domain" description="G-protein coupled receptors family 2 profile 2" evidence="6">
    <location>
        <begin position="1"/>
        <end position="135"/>
    </location>
</feature>
<dbReference type="InterPro" id="IPR017981">
    <property type="entry name" value="GPCR_2-like_7TM"/>
</dbReference>
<evidence type="ECO:0000313" key="7">
    <source>
        <dbReference type="EMBL" id="KAJ8041414.1"/>
    </source>
</evidence>
<dbReference type="EMBL" id="JAIZAY010000005">
    <property type="protein sequence ID" value="KAJ8041414.1"/>
    <property type="molecule type" value="Genomic_DNA"/>
</dbReference>
<evidence type="ECO:0000313" key="8">
    <source>
        <dbReference type="Proteomes" id="UP001152320"/>
    </source>
</evidence>
<dbReference type="Proteomes" id="UP001152320">
    <property type="component" value="Chromosome 5"/>
</dbReference>
<keyword evidence="8" id="KW-1185">Reference proteome</keyword>
<gene>
    <name evidence="7" type="ORF">HOLleu_12222</name>
</gene>
<evidence type="ECO:0000256" key="1">
    <source>
        <dbReference type="ARBA" id="ARBA00004141"/>
    </source>
</evidence>
<accession>A0A9Q1HCU2</accession>
<evidence type="ECO:0000256" key="4">
    <source>
        <dbReference type="ARBA" id="ARBA00023136"/>
    </source>
</evidence>
<dbReference type="GO" id="GO:0016020">
    <property type="term" value="C:membrane"/>
    <property type="evidence" value="ECO:0007669"/>
    <property type="project" value="UniProtKB-SubCell"/>
</dbReference>
<dbReference type="InterPro" id="IPR000832">
    <property type="entry name" value="GPCR_2_secretin-like"/>
</dbReference>
<dbReference type="InterPro" id="IPR053066">
    <property type="entry name" value="ADGR_G7"/>
</dbReference>
<evidence type="ECO:0000259" key="6">
    <source>
        <dbReference type="PROSITE" id="PS50261"/>
    </source>
</evidence>
<dbReference type="GO" id="GO:0007166">
    <property type="term" value="P:cell surface receptor signaling pathway"/>
    <property type="evidence" value="ECO:0007669"/>
    <property type="project" value="InterPro"/>
</dbReference>
<dbReference type="PROSITE" id="PS50261">
    <property type="entry name" value="G_PROTEIN_RECEP_F2_4"/>
    <property type="match status" value="1"/>
</dbReference>
<sequence>MFFFLGIKKLRTSLPQQIVLNICFALLGLYISFLAGIDQAHNYIPCVIFGALIHFFTLAAMTWMSVEAMNMYLLFVKIFNAQMNYFMIKASLIGWGVYLLSLYLSALCYHRIHIPTVNTVSQIRHRQFFTPECWV</sequence>
<dbReference type="PANTHER" id="PTHR47767:SF1">
    <property type="entry name" value="ADHESION G PROTEIN-COUPLED RECEPTOR G7"/>
    <property type="match status" value="1"/>
</dbReference>
<comment type="subcellular location">
    <subcellularLocation>
        <location evidence="1">Membrane</location>
        <topology evidence="1">Multi-pass membrane protein</topology>
    </subcellularLocation>
</comment>
<organism evidence="7 8">
    <name type="scientific">Holothuria leucospilota</name>
    <name type="common">Black long sea cucumber</name>
    <name type="synonym">Mertensiothuria leucospilota</name>
    <dbReference type="NCBI Taxonomy" id="206669"/>
    <lineage>
        <taxon>Eukaryota</taxon>
        <taxon>Metazoa</taxon>
        <taxon>Echinodermata</taxon>
        <taxon>Eleutherozoa</taxon>
        <taxon>Echinozoa</taxon>
        <taxon>Holothuroidea</taxon>
        <taxon>Aspidochirotacea</taxon>
        <taxon>Aspidochirotida</taxon>
        <taxon>Holothuriidae</taxon>
        <taxon>Holothuria</taxon>
    </lineage>
</organism>
<dbReference type="PANTHER" id="PTHR47767">
    <property type="entry name" value="ADHESION G PROTEIN-COUPLED RECEPTOR G7"/>
    <property type="match status" value="1"/>
</dbReference>
<dbReference type="Gene3D" id="1.20.1070.10">
    <property type="entry name" value="Rhodopsin 7-helix transmembrane proteins"/>
    <property type="match status" value="1"/>
</dbReference>
<evidence type="ECO:0000256" key="2">
    <source>
        <dbReference type="ARBA" id="ARBA00022692"/>
    </source>
</evidence>
<protein>
    <submittedName>
        <fullName evidence="7">Adhesion G-protein coupled receptor G4</fullName>
    </submittedName>
</protein>
<feature type="transmembrane region" description="Helical" evidence="5">
    <location>
        <begin position="44"/>
        <end position="66"/>
    </location>
</feature>
<feature type="transmembrane region" description="Helical" evidence="5">
    <location>
        <begin position="18"/>
        <end position="37"/>
    </location>
</feature>
<keyword evidence="2 5" id="KW-0812">Transmembrane</keyword>
<feature type="transmembrane region" description="Helical" evidence="5">
    <location>
        <begin position="86"/>
        <end position="109"/>
    </location>
</feature>
<keyword evidence="3 5" id="KW-1133">Transmembrane helix</keyword>
<proteinExistence type="predicted"/>
<evidence type="ECO:0000256" key="3">
    <source>
        <dbReference type="ARBA" id="ARBA00022989"/>
    </source>
</evidence>
<evidence type="ECO:0000256" key="5">
    <source>
        <dbReference type="SAM" id="Phobius"/>
    </source>
</evidence>
<dbReference type="OrthoDB" id="10037534at2759"/>
<keyword evidence="4 5" id="KW-0472">Membrane</keyword>
<dbReference type="GO" id="GO:0004930">
    <property type="term" value="F:G protein-coupled receptor activity"/>
    <property type="evidence" value="ECO:0007669"/>
    <property type="project" value="InterPro"/>
</dbReference>
<keyword evidence="7" id="KW-0675">Receptor</keyword>
<reference evidence="7" key="1">
    <citation type="submission" date="2021-10" db="EMBL/GenBank/DDBJ databases">
        <title>Tropical sea cucumber genome reveals ecological adaptation and Cuvierian tubules defense mechanism.</title>
        <authorList>
            <person name="Chen T."/>
        </authorList>
    </citation>
    <scope>NUCLEOTIDE SEQUENCE</scope>
    <source>
        <strain evidence="7">Nanhai2018</strain>
        <tissue evidence="7">Muscle</tissue>
    </source>
</reference>
<dbReference type="Pfam" id="PF00002">
    <property type="entry name" value="7tm_2"/>
    <property type="match status" value="1"/>
</dbReference>
<comment type="caution">
    <text evidence="7">The sequence shown here is derived from an EMBL/GenBank/DDBJ whole genome shotgun (WGS) entry which is preliminary data.</text>
</comment>
<name>A0A9Q1HCU2_HOLLE</name>